<gene>
    <name evidence="4" type="ORF">J5N97_008866</name>
</gene>
<reference evidence="4" key="1">
    <citation type="submission" date="2021-03" db="EMBL/GenBank/DDBJ databases">
        <authorList>
            <person name="Li Z."/>
            <person name="Yang C."/>
        </authorList>
    </citation>
    <scope>NUCLEOTIDE SEQUENCE</scope>
    <source>
        <strain evidence="4">Dzin_1.0</strain>
        <tissue evidence="4">Leaf</tissue>
    </source>
</reference>
<dbReference type="Proteomes" id="UP001085076">
    <property type="component" value="Miscellaneous, Linkage group lg02"/>
</dbReference>
<organism evidence="4 5">
    <name type="scientific">Dioscorea zingiberensis</name>
    <dbReference type="NCBI Taxonomy" id="325984"/>
    <lineage>
        <taxon>Eukaryota</taxon>
        <taxon>Viridiplantae</taxon>
        <taxon>Streptophyta</taxon>
        <taxon>Embryophyta</taxon>
        <taxon>Tracheophyta</taxon>
        <taxon>Spermatophyta</taxon>
        <taxon>Magnoliopsida</taxon>
        <taxon>Liliopsida</taxon>
        <taxon>Dioscoreales</taxon>
        <taxon>Dioscoreaceae</taxon>
        <taxon>Dioscorea</taxon>
    </lineage>
</organism>
<feature type="transmembrane region" description="Helical" evidence="2">
    <location>
        <begin position="301"/>
        <end position="324"/>
    </location>
</feature>
<evidence type="ECO:0000256" key="1">
    <source>
        <dbReference type="SAM" id="MobiDB-lite"/>
    </source>
</evidence>
<dbReference type="AlphaFoldDB" id="A0A9D5HLF1"/>
<feature type="transmembrane region" description="Helical" evidence="2">
    <location>
        <begin position="403"/>
        <end position="423"/>
    </location>
</feature>
<dbReference type="Pfam" id="PF07786">
    <property type="entry name" value="HGSNAT_cat"/>
    <property type="match status" value="1"/>
</dbReference>
<keyword evidence="2" id="KW-0472">Membrane</keyword>
<keyword evidence="5" id="KW-1185">Reference proteome</keyword>
<keyword evidence="2" id="KW-0812">Transmembrane</keyword>
<dbReference type="PANTHER" id="PTHR31061">
    <property type="entry name" value="LD22376P"/>
    <property type="match status" value="1"/>
</dbReference>
<feature type="transmembrane region" description="Helical" evidence="2">
    <location>
        <begin position="364"/>
        <end position="383"/>
    </location>
</feature>
<feature type="transmembrane region" description="Helical" evidence="2">
    <location>
        <begin position="331"/>
        <end position="352"/>
    </location>
</feature>
<evidence type="ECO:0000313" key="4">
    <source>
        <dbReference type="EMBL" id="KAJ0980611.1"/>
    </source>
</evidence>
<feature type="transmembrane region" description="Helical" evidence="2">
    <location>
        <begin position="112"/>
        <end position="131"/>
    </location>
</feature>
<feature type="domain" description="Heparan-alpha-glucosaminide N-acetyltransferase catalytic" evidence="3">
    <location>
        <begin position="41"/>
        <end position="131"/>
    </location>
</feature>
<sequence>MDSIEVVTEERAPLLNSEVEEILPCRPDAPAKPSPSDPIGRLVSLDVFRGLTIALMILVDDAGGAFPAINHSPWFGVTLADFVMPFFLFGVGVSIALVFKKTPNKVNSTKKVLVRTVKLFLLGLVLQGGYFHGRDDLSYGVDIDRIRWLGVLQRISIGYFLAAMSEIWLVNNISVDSPMSFVKKYCIEWVIAILLSSVYISLVYALYVPNWAFEVPSTNSTLSIPGYGVRTETVQCGVRGSLEPPCNAVGLIDRLLLGERHLYQRPVYRRTQDCSVNSPDYGPLPPNSPVWCLAPFDPEGILSSLMASITCFAGLHFGHFVVHYKSHVQRMLLWSVTSLVFLLCGYTVQVMGMPFSKPLYTLSYMFLTTGVSGFLLTLIYYFVDTKNFRTPFILLQWMGMNALIVYALAACELFPAAIQGFYWRSPSNNLVSMTESLLQTIFHSKKWGKLAFVLLEILFCHSHSLLGPVPFISFVKVKGYSSPTIYDYLFQSLYMVCKGPVPLLMIRKALPHILQIPLSFLQVLYKTDERHLDSSSTPSMTDAIEASEAHKSSQGAFISGSWIIDDGSTQSGGKASTTGHHHHSVAVAQRALFGMNKRRPGGRKNGARDARTPSRLSRVSLADEESN</sequence>
<feature type="region of interest" description="Disordered" evidence="1">
    <location>
        <begin position="593"/>
        <end position="627"/>
    </location>
</feature>
<keyword evidence="2" id="KW-1133">Transmembrane helix</keyword>
<dbReference type="InterPro" id="IPR012429">
    <property type="entry name" value="HGSNAT_cat"/>
</dbReference>
<feature type="transmembrane region" description="Helical" evidence="2">
    <location>
        <begin position="185"/>
        <end position="207"/>
    </location>
</feature>
<feature type="transmembrane region" description="Helical" evidence="2">
    <location>
        <begin position="151"/>
        <end position="173"/>
    </location>
</feature>
<dbReference type="PANTHER" id="PTHR31061:SF23">
    <property type="entry name" value="OS05G0155700 PROTEIN"/>
    <property type="match status" value="1"/>
</dbReference>
<reference evidence="4" key="2">
    <citation type="journal article" date="2022" name="Hortic Res">
        <title>The genome of Dioscorea zingiberensis sheds light on the biosynthesis, origin and evolution of the medicinally important diosgenin saponins.</title>
        <authorList>
            <person name="Li Y."/>
            <person name="Tan C."/>
            <person name="Li Z."/>
            <person name="Guo J."/>
            <person name="Li S."/>
            <person name="Chen X."/>
            <person name="Wang C."/>
            <person name="Dai X."/>
            <person name="Yang H."/>
            <person name="Song W."/>
            <person name="Hou L."/>
            <person name="Xu J."/>
            <person name="Tong Z."/>
            <person name="Xu A."/>
            <person name="Yuan X."/>
            <person name="Wang W."/>
            <person name="Yang Q."/>
            <person name="Chen L."/>
            <person name="Sun Z."/>
            <person name="Wang K."/>
            <person name="Pan B."/>
            <person name="Chen J."/>
            <person name="Bao Y."/>
            <person name="Liu F."/>
            <person name="Qi X."/>
            <person name="Gang D.R."/>
            <person name="Wen J."/>
            <person name="Li J."/>
        </authorList>
    </citation>
    <scope>NUCLEOTIDE SEQUENCE</scope>
    <source>
        <strain evidence="4">Dzin_1.0</strain>
    </source>
</reference>
<evidence type="ECO:0000313" key="5">
    <source>
        <dbReference type="Proteomes" id="UP001085076"/>
    </source>
</evidence>
<evidence type="ECO:0000259" key="3">
    <source>
        <dbReference type="Pfam" id="PF07786"/>
    </source>
</evidence>
<dbReference type="OrthoDB" id="2149840at2759"/>
<proteinExistence type="predicted"/>
<evidence type="ECO:0000256" key="2">
    <source>
        <dbReference type="SAM" id="Phobius"/>
    </source>
</evidence>
<dbReference type="EMBL" id="JAGGNH010000002">
    <property type="protein sequence ID" value="KAJ0980611.1"/>
    <property type="molecule type" value="Genomic_DNA"/>
</dbReference>
<accession>A0A9D5HLF1</accession>
<feature type="transmembrane region" description="Helical" evidence="2">
    <location>
        <begin position="82"/>
        <end position="100"/>
    </location>
</feature>
<protein>
    <recommendedName>
        <fullName evidence="3">Heparan-alpha-glucosaminide N-acetyltransferase catalytic domain-containing protein</fullName>
    </recommendedName>
</protein>
<name>A0A9D5HLF1_9LILI</name>
<comment type="caution">
    <text evidence="4">The sequence shown here is derived from an EMBL/GenBank/DDBJ whole genome shotgun (WGS) entry which is preliminary data.</text>
</comment>